<dbReference type="Gene3D" id="3.10.450.50">
    <property type="match status" value="1"/>
</dbReference>
<reference evidence="3" key="1">
    <citation type="submission" date="2021-05" db="EMBL/GenBank/DDBJ databases">
        <title>Direct Submission.</title>
        <authorList>
            <person name="Li K."/>
            <person name="Gao J."/>
        </authorList>
    </citation>
    <scope>NUCLEOTIDE SEQUENCE [LARGE SCALE GENOMIC DNA]</scope>
    <source>
        <strain evidence="3">HDS12</strain>
    </source>
</reference>
<feature type="domain" description="SnoaL-like" evidence="1">
    <location>
        <begin position="15"/>
        <end position="113"/>
    </location>
</feature>
<dbReference type="EMBL" id="CP074132">
    <property type="protein sequence ID" value="QUX28860.1"/>
    <property type="molecule type" value="Genomic_DNA"/>
</dbReference>
<accession>A0ABX8C391</accession>
<gene>
    <name evidence="2" type="ORF">KGD83_27315</name>
</gene>
<dbReference type="Proteomes" id="UP000678016">
    <property type="component" value="Chromosome"/>
</dbReference>
<protein>
    <submittedName>
        <fullName evidence="2">Nuclear transport factor 2 family protein</fullName>
    </submittedName>
</protein>
<evidence type="ECO:0000313" key="3">
    <source>
        <dbReference type="Proteomes" id="UP000678016"/>
    </source>
</evidence>
<dbReference type="Pfam" id="PF12680">
    <property type="entry name" value="SnoaL_2"/>
    <property type="match status" value="1"/>
</dbReference>
<evidence type="ECO:0000259" key="1">
    <source>
        <dbReference type="Pfam" id="PF12680"/>
    </source>
</evidence>
<keyword evidence="3" id="KW-1185">Reference proteome</keyword>
<organism evidence="2 3">
    <name type="scientific">Nocardiopsis akebiae</name>
    <dbReference type="NCBI Taxonomy" id="2831968"/>
    <lineage>
        <taxon>Bacteria</taxon>
        <taxon>Bacillati</taxon>
        <taxon>Actinomycetota</taxon>
        <taxon>Actinomycetes</taxon>
        <taxon>Streptosporangiales</taxon>
        <taxon>Nocardiopsidaceae</taxon>
        <taxon>Nocardiopsis</taxon>
    </lineage>
</organism>
<name>A0ABX8C391_9ACTN</name>
<proteinExistence type="predicted"/>
<dbReference type="SUPFAM" id="SSF54427">
    <property type="entry name" value="NTF2-like"/>
    <property type="match status" value="1"/>
</dbReference>
<sequence>MHMSADTDDARWAPVRDWHAAVSARDLTAAKAVVDPDIRIGGPRGSAHGVEAFLDWVRDSGIRVEPVGWHTVDEHRVVVEQDAAWPGRADSGPEAAPVRTATLFEVRHGLITAALRYDEGLEAALDAARLTS</sequence>
<evidence type="ECO:0000313" key="2">
    <source>
        <dbReference type="EMBL" id="QUX28860.1"/>
    </source>
</evidence>
<dbReference type="InterPro" id="IPR032710">
    <property type="entry name" value="NTF2-like_dom_sf"/>
</dbReference>
<dbReference type="InterPro" id="IPR037401">
    <property type="entry name" value="SnoaL-like"/>
</dbReference>